<evidence type="ECO:0000256" key="6">
    <source>
        <dbReference type="ARBA" id="ARBA00022729"/>
    </source>
</evidence>
<proteinExistence type="inferred from homology"/>
<keyword evidence="5 11" id="KW-0812">Transmembrane</keyword>
<dbReference type="Pfam" id="PF00593">
    <property type="entry name" value="TonB_dep_Rec_b-barrel"/>
    <property type="match status" value="1"/>
</dbReference>
<accession>A0A4Z0M4S3</accession>
<dbReference type="PANTHER" id="PTHR30069">
    <property type="entry name" value="TONB-DEPENDENT OUTER MEMBRANE RECEPTOR"/>
    <property type="match status" value="1"/>
</dbReference>
<dbReference type="AlphaFoldDB" id="A0A4Z0M4S3"/>
<comment type="caution">
    <text evidence="16">The sequence shown here is derived from an EMBL/GenBank/DDBJ whole genome shotgun (WGS) entry which is preliminary data.</text>
</comment>
<gene>
    <name evidence="16" type="ORF">E4634_05695</name>
</gene>
<keyword evidence="9 16" id="KW-0675">Receptor</keyword>
<evidence type="ECO:0000313" key="16">
    <source>
        <dbReference type="EMBL" id="TGD74693.1"/>
    </source>
</evidence>
<keyword evidence="8 11" id="KW-0472">Membrane</keyword>
<feature type="domain" description="TonB-dependent receptor-like beta-barrel" evidence="14">
    <location>
        <begin position="229"/>
        <end position="591"/>
    </location>
</feature>
<reference evidence="16 17" key="1">
    <citation type="submission" date="2019-04" db="EMBL/GenBank/DDBJ databases">
        <title>Taxonomy of novel Haliea sp. from mangrove soil of West Coast of India.</title>
        <authorList>
            <person name="Verma A."/>
            <person name="Kumar P."/>
            <person name="Krishnamurthi S."/>
        </authorList>
    </citation>
    <scope>NUCLEOTIDE SEQUENCE [LARGE SCALE GENOMIC DNA]</scope>
    <source>
        <strain evidence="16 17">SAOS-164</strain>
    </source>
</reference>
<keyword evidence="3 11" id="KW-0813">Transport</keyword>
<evidence type="ECO:0000256" key="4">
    <source>
        <dbReference type="ARBA" id="ARBA00022452"/>
    </source>
</evidence>
<evidence type="ECO:0000313" key="17">
    <source>
        <dbReference type="Proteomes" id="UP000298050"/>
    </source>
</evidence>
<evidence type="ECO:0000256" key="2">
    <source>
        <dbReference type="ARBA" id="ARBA00008143"/>
    </source>
</evidence>
<evidence type="ECO:0000256" key="7">
    <source>
        <dbReference type="ARBA" id="ARBA00023077"/>
    </source>
</evidence>
<evidence type="ECO:0000256" key="8">
    <source>
        <dbReference type="ARBA" id="ARBA00023136"/>
    </source>
</evidence>
<dbReference type="Proteomes" id="UP000298050">
    <property type="component" value="Unassembled WGS sequence"/>
</dbReference>
<protein>
    <submittedName>
        <fullName evidence="16">TonB-dependent receptor</fullName>
    </submittedName>
</protein>
<evidence type="ECO:0000256" key="5">
    <source>
        <dbReference type="ARBA" id="ARBA00022692"/>
    </source>
</evidence>
<keyword evidence="17" id="KW-1185">Reference proteome</keyword>
<dbReference type="Gene3D" id="2.170.130.10">
    <property type="entry name" value="TonB-dependent receptor, plug domain"/>
    <property type="match status" value="1"/>
</dbReference>
<dbReference type="InterPro" id="IPR012910">
    <property type="entry name" value="Plug_dom"/>
</dbReference>
<evidence type="ECO:0000256" key="1">
    <source>
        <dbReference type="ARBA" id="ARBA00004571"/>
    </source>
</evidence>
<dbReference type="Gene3D" id="2.40.170.20">
    <property type="entry name" value="TonB-dependent receptor, beta-barrel domain"/>
    <property type="match status" value="1"/>
</dbReference>
<dbReference type="SUPFAM" id="SSF56935">
    <property type="entry name" value="Porins"/>
    <property type="match status" value="1"/>
</dbReference>
<dbReference type="InterPro" id="IPR000531">
    <property type="entry name" value="Beta-barrel_TonB"/>
</dbReference>
<dbReference type="CDD" id="cd01347">
    <property type="entry name" value="ligand_gated_channel"/>
    <property type="match status" value="1"/>
</dbReference>
<keyword evidence="10 11" id="KW-0998">Cell outer membrane</keyword>
<dbReference type="InterPro" id="IPR036942">
    <property type="entry name" value="Beta-barrel_TonB_sf"/>
</dbReference>
<evidence type="ECO:0000259" key="15">
    <source>
        <dbReference type="Pfam" id="PF07715"/>
    </source>
</evidence>
<keyword evidence="4 11" id="KW-1134">Transmembrane beta strand</keyword>
<keyword evidence="7 12" id="KW-0798">TonB box</keyword>
<dbReference type="InterPro" id="IPR037066">
    <property type="entry name" value="Plug_dom_sf"/>
</dbReference>
<evidence type="ECO:0000256" key="10">
    <source>
        <dbReference type="ARBA" id="ARBA00023237"/>
    </source>
</evidence>
<name>A0A4Z0M4S3_9GAMM</name>
<comment type="subcellular location">
    <subcellularLocation>
        <location evidence="1 11">Cell outer membrane</location>
        <topology evidence="1 11">Multi-pass membrane protein</topology>
    </subcellularLocation>
</comment>
<evidence type="ECO:0000259" key="14">
    <source>
        <dbReference type="Pfam" id="PF00593"/>
    </source>
</evidence>
<dbReference type="EMBL" id="SRLE01000005">
    <property type="protein sequence ID" value="TGD74693.1"/>
    <property type="molecule type" value="Genomic_DNA"/>
</dbReference>
<dbReference type="GO" id="GO:0015344">
    <property type="term" value="F:siderophore uptake transmembrane transporter activity"/>
    <property type="evidence" value="ECO:0007669"/>
    <property type="project" value="TreeGrafter"/>
</dbReference>
<dbReference type="GO" id="GO:0044718">
    <property type="term" value="P:siderophore transmembrane transport"/>
    <property type="evidence" value="ECO:0007669"/>
    <property type="project" value="TreeGrafter"/>
</dbReference>
<feature type="chain" id="PRO_5021275596" evidence="13">
    <location>
        <begin position="23"/>
        <end position="617"/>
    </location>
</feature>
<evidence type="ECO:0000256" key="12">
    <source>
        <dbReference type="RuleBase" id="RU003357"/>
    </source>
</evidence>
<organism evidence="16 17">
    <name type="scientific">Mangrovimicrobium sediminis</name>
    <dbReference type="NCBI Taxonomy" id="2562682"/>
    <lineage>
        <taxon>Bacteria</taxon>
        <taxon>Pseudomonadati</taxon>
        <taxon>Pseudomonadota</taxon>
        <taxon>Gammaproteobacteria</taxon>
        <taxon>Cellvibrionales</taxon>
        <taxon>Halieaceae</taxon>
        <taxon>Mangrovimicrobium</taxon>
    </lineage>
</organism>
<dbReference type="PANTHER" id="PTHR30069:SF29">
    <property type="entry name" value="HEMOGLOBIN AND HEMOGLOBIN-HAPTOGLOBIN-BINDING PROTEIN 1-RELATED"/>
    <property type="match status" value="1"/>
</dbReference>
<dbReference type="GO" id="GO:0009279">
    <property type="term" value="C:cell outer membrane"/>
    <property type="evidence" value="ECO:0007669"/>
    <property type="project" value="UniProtKB-SubCell"/>
</dbReference>
<dbReference type="RefSeq" id="WP_135441699.1">
    <property type="nucleotide sequence ID" value="NZ_SRLE01000005.1"/>
</dbReference>
<keyword evidence="6 13" id="KW-0732">Signal</keyword>
<feature type="domain" description="TonB-dependent receptor plug" evidence="15">
    <location>
        <begin position="40"/>
        <end position="146"/>
    </location>
</feature>
<evidence type="ECO:0000256" key="13">
    <source>
        <dbReference type="SAM" id="SignalP"/>
    </source>
</evidence>
<dbReference type="InterPro" id="IPR039426">
    <property type="entry name" value="TonB-dep_rcpt-like"/>
</dbReference>
<dbReference type="OrthoDB" id="9764669at2"/>
<dbReference type="Pfam" id="PF07715">
    <property type="entry name" value="Plug"/>
    <property type="match status" value="1"/>
</dbReference>
<evidence type="ECO:0000256" key="3">
    <source>
        <dbReference type="ARBA" id="ARBA00022448"/>
    </source>
</evidence>
<dbReference type="PROSITE" id="PS51257">
    <property type="entry name" value="PROKAR_LIPOPROTEIN"/>
    <property type="match status" value="1"/>
</dbReference>
<evidence type="ECO:0000256" key="9">
    <source>
        <dbReference type="ARBA" id="ARBA00023170"/>
    </source>
</evidence>
<evidence type="ECO:0000256" key="11">
    <source>
        <dbReference type="PROSITE-ProRule" id="PRU01360"/>
    </source>
</evidence>
<sequence>MHFKPAYPLLAACACLALPATAQTSLEEMVVTSSRIPTPLRQVGTSVSVITAEEIQSLGFFSLQDVLRTQPGVAVSNNGGAGKLSTLRIRGEEGYRTRVFLDGIDISDTSSPQYSPRMEQLLSAGVQRVEILRGPQGMMYGADAGGVINITTHAPRDGFSGDASAEGGRYGTAQLAGNLAYGSEQFEGNLSAADFSADGFNASSNDQVEQDEDSYDNTSLHGRVAWRPTDALTLSLAGHDVDGESEYDGCYDALDFSSTNDCRDEYSQRAWRAGAQWRGERLSHELAYNDSRTERTNFSNGIEAFANEGSLERWSYLGSFRASDALQLVYGADLQTEHLEDGSDGESRDQDGYYLEYQGSWTDRLYVTVGARYDDNDDFGSYTSWRASAAYLVPTGSGDVKLRGTYGTGFRAPSLYEIAYNAGPYAYPPAAGTELDAEESAGYDLAVSWFGNDGLYLEAVYFDQRVEDELYFDLFAYSGYLQGDGEARSRGVELIAEWPVLASLSLTGNYTWNDTEAADGNPRVYRPEHLANLGLTWRGLGDRLRIGVDARLARDAVGLDGRPMDDYTVVDARASFALLQGLDIYVRAENLLDEDYEEVPTYNTSGAAAYAGVRYTF</sequence>
<comment type="similarity">
    <text evidence="2">Belongs to the TonB-dependent receptor family. Hemoglobin/haptoglobin binding protein subfamily.</text>
</comment>
<dbReference type="PROSITE" id="PS52016">
    <property type="entry name" value="TONB_DEPENDENT_REC_3"/>
    <property type="match status" value="1"/>
</dbReference>
<feature type="signal peptide" evidence="13">
    <location>
        <begin position="1"/>
        <end position="22"/>
    </location>
</feature>